<dbReference type="GO" id="GO:0030313">
    <property type="term" value="C:cell envelope"/>
    <property type="evidence" value="ECO:0007669"/>
    <property type="project" value="UniProtKB-SubCell"/>
</dbReference>
<dbReference type="PIRSF" id="PIRSF002741">
    <property type="entry name" value="MppA"/>
    <property type="match status" value="1"/>
</dbReference>
<dbReference type="InterPro" id="IPR039424">
    <property type="entry name" value="SBP_5"/>
</dbReference>
<dbReference type="PROSITE" id="PS51257">
    <property type="entry name" value="PROKAR_LIPOPROTEIN"/>
    <property type="match status" value="1"/>
</dbReference>
<proteinExistence type="inferred from homology"/>
<comment type="subcellular location">
    <subcellularLocation>
        <location evidence="1">Cell envelope</location>
    </subcellularLocation>
</comment>
<dbReference type="Proteomes" id="UP000294621">
    <property type="component" value="Unassembled WGS sequence"/>
</dbReference>
<comment type="similarity">
    <text evidence="2">Belongs to the bacterial solute-binding protein 5 family.</text>
</comment>
<reference evidence="7 8" key="1">
    <citation type="submission" date="2019-03" db="EMBL/GenBank/DDBJ databases">
        <title>Genome Sequencing and Assembly of Various Microbes Isolated from Partially Reclaimed Soil and Acid Mine Drainage (AMD) Site.</title>
        <authorList>
            <person name="Steinbock B."/>
            <person name="Bechtold R."/>
            <person name="Sevigny J.L."/>
            <person name="Thomas D."/>
            <person name="Cuthill L.R."/>
            <person name="Aveiro Johannsen E.J."/>
            <person name="Thomas K."/>
            <person name="Ghosh A."/>
        </authorList>
    </citation>
    <scope>NUCLEOTIDE SEQUENCE [LARGE SCALE GENOMIC DNA]</scope>
    <source>
        <strain evidence="7 8">S-A1</strain>
    </source>
</reference>
<feature type="signal peptide" evidence="5">
    <location>
        <begin position="1"/>
        <end position="22"/>
    </location>
</feature>
<evidence type="ECO:0000256" key="2">
    <source>
        <dbReference type="ARBA" id="ARBA00005695"/>
    </source>
</evidence>
<evidence type="ECO:0000256" key="1">
    <source>
        <dbReference type="ARBA" id="ARBA00004196"/>
    </source>
</evidence>
<dbReference type="SUPFAM" id="SSF53850">
    <property type="entry name" value="Periplasmic binding protein-like II"/>
    <property type="match status" value="1"/>
</dbReference>
<dbReference type="OrthoDB" id="9803988at2"/>
<evidence type="ECO:0000256" key="4">
    <source>
        <dbReference type="ARBA" id="ARBA00022729"/>
    </source>
</evidence>
<evidence type="ECO:0000256" key="5">
    <source>
        <dbReference type="SAM" id="SignalP"/>
    </source>
</evidence>
<evidence type="ECO:0000313" key="7">
    <source>
        <dbReference type="EMBL" id="TDL33442.1"/>
    </source>
</evidence>
<dbReference type="Gene3D" id="3.40.190.10">
    <property type="entry name" value="Periplasmic binding protein-like II"/>
    <property type="match status" value="1"/>
</dbReference>
<accession>A0A4R5XR59</accession>
<keyword evidence="3" id="KW-0813">Transport</keyword>
<dbReference type="InterPro" id="IPR000914">
    <property type="entry name" value="SBP_5_dom"/>
</dbReference>
<comment type="caution">
    <text evidence="7">The sequence shown here is derived from an EMBL/GenBank/DDBJ whole genome shotgun (WGS) entry which is preliminary data.</text>
</comment>
<organism evidence="7 8">
    <name type="scientific">Arthrobacter nitrophenolicus</name>
    <dbReference type="NCBI Taxonomy" id="683150"/>
    <lineage>
        <taxon>Bacteria</taxon>
        <taxon>Bacillati</taxon>
        <taxon>Actinomycetota</taxon>
        <taxon>Actinomycetes</taxon>
        <taxon>Micrococcales</taxon>
        <taxon>Micrococcaceae</taxon>
        <taxon>Arthrobacter</taxon>
    </lineage>
</organism>
<dbReference type="EMBL" id="SMZQ01000011">
    <property type="protein sequence ID" value="TDL33442.1"/>
    <property type="molecule type" value="Genomic_DNA"/>
</dbReference>
<feature type="domain" description="Solute-binding protein family 5" evidence="6">
    <location>
        <begin position="76"/>
        <end position="421"/>
    </location>
</feature>
<dbReference type="PANTHER" id="PTHR30290:SF10">
    <property type="entry name" value="PERIPLASMIC OLIGOPEPTIDE-BINDING PROTEIN-RELATED"/>
    <property type="match status" value="1"/>
</dbReference>
<keyword evidence="4 5" id="KW-0732">Signal</keyword>
<evidence type="ECO:0000313" key="8">
    <source>
        <dbReference type="Proteomes" id="UP000294621"/>
    </source>
</evidence>
<gene>
    <name evidence="7" type="ORF">E2R57_18390</name>
</gene>
<dbReference type="Gene3D" id="3.10.105.10">
    <property type="entry name" value="Dipeptide-binding Protein, Domain 3"/>
    <property type="match status" value="1"/>
</dbReference>
<name>A0A4R5XR59_9MICC</name>
<dbReference type="InterPro" id="IPR030678">
    <property type="entry name" value="Peptide/Ni-bd"/>
</dbReference>
<dbReference type="GO" id="GO:0042597">
    <property type="term" value="C:periplasmic space"/>
    <property type="evidence" value="ECO:0007669"/>
    <property type="project" value="UniProtKB-ARBA"/>
</dbReference>
<sequence>MFRWKSAAAAIAVAAITLTGCAGQGSEQSSGSGGTLTLANTLAPTTLDAAGSGWAVSSPYYQAAYDTLLRATADGKIEPFLAEKWSYNTDNTVLTLNLRSDVTFSDGSKLTSAVVKTNLERFQTGTSPDASFLKGIESIDTPDEKTVVLNLAAPDPAMLSYLARDSGLIASGDAIAKDSKSLATNPIGSGPYILDTKETVIGTSYVYTKNPNYWNASLQHYDKLVIKVMADATAALNAIKSGEVNGVRLLNNNNLDEIKGAGWTVNQNEMNVFGMLLLDRAGSTNKPLGEVKVRQAINHAFDRKALLKALQFDNGTVTQQVFPKRSAAFDAELDTTYSFDPEKAKQLLSEAGYPDGFTLTMPTTASVGATTWTLIGQQLGEVGIKVEFTDAASNFVSDILAPKYPAAWIGLEQQSDWQLTQFMISPTAVWNPFNYTDPKVDEFIKQMQFGDAGAQEAAARDLNKYIVEQAWFAPWYRPNNSFATDAQTSVTMLPSNVFPAIYDFIPKK</sequence>
<dbReference type="GO" id="GO:0043190">
    <property type="term" value="C:ATP-binding cassette (ABC) transporter complex"/>
    <property type="evidence" value="ECO:0007669"/>
    <property type="project" value="InterPro"/>
</dbReference>
<dbReference type="PANTHER" id="PTHR30290">
    <property type="entry name" value="PERIPLASMIC BINDING COMPONENT OF ABC TRANSPORTER"/>
    <property type="match status" value="1"/>
</dbReference>
<dbReference type="GO" id="GO:0015833">
    <property type="term" value="P:peptide transport"/>
    <property type="evidence" value="ECO:0007669"/>
    <property type="project" value="TreeGrafter"/>
</dbReference>
<dbReference type="AlphaFoldDB" id="A0A4R5XR59"/>
<protein>
    <submittedName>
        <fullName evidence="7">Peptide ABC transporter substrate-binding protein</fullName>
    </submittedName>
</protein>
<dbReference type="GO" id="GO:1904680">
    <property type="term" value="F:peptide transmembrane transporter activity"/>
    <property type="evidence" value="ECO:0007669"/>
    <property type="project" value="TreeGrafter"/>
</dbReference>
<dbReference type="RefSeq" id="WP_133351526.1">
    <property type="nucleotide sequence ID" value="NZ_SMZQ01000011.1"/>
</dbReference>
<evidence type="ECO:0000259" key="6">
    <source>
        <dbReference type="Pfam" id="PF00496"/>
    </source>
</evidence>
<feature type="chain" id="PRO_5039187303" evidence="5">
    <location>
        <begin position="23"/>
        <end position="508"/>
    </location>
</feature>
<dbReference type="Pfam" id="PF00496">
    <property type="entry name" value="SBP_bac_5"/>
    <property type="match status" value="1"/>
</dbReference>
<evidence type="ECO:0000256" key="3">
    <source>
        <dbReference type="ARBA" id="ARBA00022448"/>
    </source>
</evidence>